<accession>A0ABQ5DJT0</accession>
<dbReference type="EMBL" id="BQNB010015216">
    <property type="protein sequence ID" value="GJT37334.1"/>
    <property type="molecule type" value="Genomic_DNA"/>
</dbReference>
<name>A0ABQ5DJT0_9ASTR</name>
<gene>
    <name evidence="1" type="ORF">Tco_0937199</name>
</gene>
<comment type="caution">
    <text evidence="1">The sequence shown here is derived from an EMBL/GenBank/DDBJ whole genome shotgun (WGS) entry which is preliminary data.</text>
</comment>
<proteinExistence type="predicted"/>
<evidence type="ECO:0000313" key="2">
    <source>
        <dbReference type="Proteomes" id="UP001151760"/>
    </source>
</evidence>
<keyword evidence="2" id="KW-1185">Reference proteome</keyword>
<organism evidence="1 2">
    <name type="scientific">Tanacetum coccineum</name>
    <dbReference type="NCBI Taxonomy" id="301880"/>
    <lineage>
        <taxon>Eukaryota</taxon>
        <taxon>Viridiplantae</taxon>
        <taxon>Streptophyta</taxon>
        <taxon>Embryophyta</taxon>
        <taxon>Tracheophyta</taxon>
        <taxon>Spermatophyta</taxon>
        <taxon>Magnoliopsida</taxon>
        <taxon>eudicotyledons</taxon>
        <taxon>Gunneridae</taxon>
        <taxon>Pentapetalae</taxon>
        <taxon>asterids</taxon>
        <taxon>campanulids</taxon>
        <taxon>Asterales</taxon>
        <taxon>Asteraceae</taxon>
        <taxon>Asteroideae</taxon>
        <taxon>Anthemideae</taxon>
        <taxon>Anthemidinae</taxon>
        <taxon>Tanacetum</taxon>
    </lineage>
</organism>
<dbReference type="Proteomes" id="UP001151760">
    <property type="component" value="Unassembled WGS sequence"/>
</dbReference>
<protein>
    <submittedName>
        <fullName evidence="1">Uncharacterized protein</fullName>
    </submittedName>
</protein>
<reference evidence="1" key="1">
    <citation type="journal article" date="2022" name="Int. J. Mol. Sci.">
        <title>Draft Genome of Tanacetum Coccineum: Genomic Comparison of Closely Related Tanacetum-Family Plants.</title>
        <authorList>
            <person name="Yamashiro T."/>
            <person name="Shiraishi A."/>
            <person name="Nakayama K."/>
            <person name="Satake H."/>
        </authorList>
    </citation>
    <scope>NUCLEOTIDE SEQUENCE</scope>
</reference>
<sequence>MESLNSNSQERELYQLQQMQHKAKESCMKSFRLLQSHLQVLSYNDLKNQLESRNRHFANDSRTRCTELSQAINVTKLGSLKSNHDKDESKKINLLLHLGAQQSFRDKLIQHMENVKKFVAKRARHQRQYERRVNNRQIQMQESKIDTGSALDVDPCKALDASLVVTVTAMGQSR</sequence>
<evidence type="ECO:0000313" key="1">
    <source>
        <dbReference type="EMBL" id="GJT37334.1"/>
    </source>
</evidence>
<reference evidence="1" key="2">
    <citation type="submission" date="2022-01" db="EMBL/GenBank/DDBJ databases">
        <authorList>
            <person name="Yamashiro T."/>
            <person name="Shiraishi A."/>
            <person name="Satake H."/>
            <person name="Nakayama K."/>
        </authorList>
    </citation>
    <scope>NUCLEOTIDE SEQUENCE</scope>
</reference>